<proteinExistence type="predicted"/>
<sequence length="513" mass="61713">MISKKVLLLFYFLILLIQPTFSQVREFYIYIHPDSLYLLYSRSIWDNTWIPIKFVAEGAQYRGEIRFKGHSSRYYPKKPFYIRFKKGSEFEGWSRMGFNAMYTDKSLMREQLTWDLWRAMGMIGPETYYANLYINNKNYGLYLFVERIDETLKRNPEKFGFSPGGSLYEPSDNYHCGDLSIPTDSSNYYLCYEKKFPADSNYSDLIQLIQEINQTPVENFHEFVERRFFSESLINWFVLNTLTHMGDTYNKNYYLYHDSVSDKWLIIPWDYDLSFGRDGDSRLPYPLSLLSDKFKYWYMLPYHGVDNPLKIKFFQNQVLLNKFKQRLDSMLANVFTEERINRLIDQYYLMIKDYVYRDEFKWGTNAEFEEQVEALRYYVTARRYFLYKWLSNFWPGEINKASLKITGVDTVYHFVDKIGRLLCSMWFYEVQALDSVTVIVYPDSAHPYLPADVLPDKFVKRVFKFIPYPNNARFKVKIRVEYRDESLSRTELTSDVLDEKFFKTSLLRWEHLA</sequence>
<name>A0A656D684_KRYT1</name>
<dbReference type="PANTHER" id="PTHR40050">
    <property type="entry name" value="INNER SPORE COAT PROTEIN H"/>
    <property type="match status" value="1"/>
</dbReference>
<organism evidence="1 2">
    <name type="scientific">Kryptobacter tengchongensis</name>
    <dbReference type="NCBI Taxonomy" id="1643429"/>
    <lineage>
        <taxon>Bacteria</taxon>
        <taxon>Pseudomonadati</taxon>
        <taxon>Candidatus Kryptoniota</taxon>
        <taxon>Candidatus Kryptobacter</taxon>
    </lineage>
</organism>
<evidence type="ECO:0000313" key="1">
    <source>
        <dbReference type="EMBL" id="CUS99288.1"/>
    </source>
</evidence>
<dbReference type="InterPro" id="IPR014867">
    <property type="entry name" value="Spore_coat_CotH_CotH2/3/7"/>
</dbReference>
<reference evidence="1 2" key="1">
    <citation type="submission" date="2015-11" db="EMBL/GenBank/DDBJ databases">
        <authorList>
            <person name="Varghese N."/>
        </authorList>
    </citation>
    <scope>NUCLEOTIDE SEQUENCE [LARGE SCALE GENOMIC DNA]</scope>
    <source>
        <strain evidence="1 2">JGI-24</strain>
    </source>
</reference>
<dbReference type="Pfam" id="PF08757">
    <property type="entry name" value="CotH"/>
    <property type="match status" value="1"/>
</dbReference>
<protein>
    <submittedName>
        <fullName evidence="1">CotH protein</fullName>
    </submittedName>
</protein>
<dbReference type="EMBL" id="CZVU01000018">
    <property type="protein sequence ID" value="CUS99288.1"/>
    <property type="molecule type" value="Genomic_DNA"/>
</dbReference>
<evidence type="ECO:0000313" key="2">
    <source>
        <dbReference type="Proteomes" id="UP000243065"/>
    </source>
</evidence>
<keyword evidence="2" id="KW-1185">Reference proteome</keyword>
<dbReference type="AlphaFoldDB" id="A0A656D684"/>
<dbReference type="OrthoDB" id="3235126at2"/>
<accession>A0A656D684</accession>
<dbReference type="PANTHER" id="PTHR40050:SF1">
    <property type="entry name" value="INNER SPORE COAT PROTEIN H"/>
    <property type="match status" value="1"/>
</dbReference>
<dbReference type="RefSeq" id="WP_072150045.1">
    <property type="nucleotide sequence ID" value="NZ_CZVU01000018.1"/>
</dbReference>
<dbReference type="Proteomes" id="UP000243065">
    <property type="component" value="Unassembled WGS sequence"/>
</dbReference>
<gene>
    <name evidence="1" type="ORF">JGI24_00586</name>
</gene>